<dbReference type="InterPro" id="IPR041078">
    <property type="entry name" value="Plavaka"/>
</dbReference>
<feature type="region of interest" description="Disordered" evidence="1">
    <location>
        <begin position="49"/>
        <end position="88"/>
    </location>
</feature>
<reference evidence="2 3" key="1">
    <citation type="submission" date="2016-10" db="EMBL/GenBank/DDBJ databases">
        <title>Genome sequence of the basidiomycete white-rot fungus Trametes pubescens.</title>
        <authorList>
            <person name="Makela M.R."/>
            <person name="Granchi Z."/>
            <person name="Peng M."/>
            <person name="De Vries R.P."/>
            <person name="Grigoriev I."/>
            <person name="Riley R."/>
            <person name="Hilden K."/>
        </authorList>
    </citation>
    <scope>NUCLEOTIDE SEQUENCE [LARGE SCALE GENOMIC DNA]</scope>
    <source>
        <strain evidence="2 3">FBCC735</strain>
    </source>
</reference>
<dbReference type="EMBL" id="MNAD01000098">
    <property type="protein sequence ID" value="OJT15888.1"/>
    <property type="molecule type" value="Genomic_DNA"/>
</dbReference>
<feature type="non-terminal residue" evidence="2">
    <location>
        <position position="1008"/>
    </location>
</feature>
<name>A0A1M2W7Q9_TRAPU</name>
<evidence type="ECO:0000256" key="1">
    <source>
        <dbReference type="SAM" id="MobiDB-lite"/>
    </source>
</evidence>
<dbReference type="AlphaFoldDB" id="A0A1M2W7Q9"/>
<sequence length="1008" mass="114160">MELVCLGCGSTFTNSQAYSTHKAQYCIPRSDLGKAVSKRKAKAEAERIEAHARKRARREEEENARMEEDTAPEVIEPPVPVPPDPATVSRVGRARMIPRKFKDLMPSSYAGLPAHIRAVHPVHPSRIPTPAPALPPPVLEHVAGSLTPQSQQGTPEVEQPRAYKTKPDHFGLYRVYAYKPQRDPANTTWEAICDESLPAPPSPTSSLPPRIPSGLKETTTFSPPVPYGPFPNVTTFDLLHWQYDSSNTKLNEQLNGLARVMQQPGFNPADLAKFDASHEVQRLDTYTEDVDGSPLSARDGWVNGSVAIRLPKEKVRYTSEEAAPTFTVTGVYYRPLVDVIQSAYQQPCVKDWHFIPYEEYWIPPADTTPSQPSPTPSGSPSPISRILFAGAASDSESDSSTSSSESDSVPQGIRVRTEIYDSDAMLADDAEMRRQPREAGDPDDLEYAIAPLLIWTDGTHLANFGTASLWPGYGYSGSQSKYTRGKPTAFAAHHFAYIPSLPATLQDIYIQIYGIPATSDMLTFLKRELMQKIWLLLLDDRFMYSYVHGLLMLCGDEIRRRMFPRFHIHSADYVEKILQACLKYFAKCPCPRCCINKDKILEMGTRNDLYRRNRVRVDNDDLHFRIKLTRRWIFEQGVPLTSVYMKRMLDPLSITPTRNAFSIRLRQYGFNFYSLYVPDLLHEFELGVWKSVFTHLLRILYAAGGDAIQELNRRFRRMPTFGRIRKFSDNIADQRKLAARDYENNLRCSIPAIEAMLEAEDDDIVSDMLFDLNTWHCLAKLRKITDPQITSLEHSAVDVGSDVRRFAKVTCEKYKTVDLPKEAAARGRRKAALAKKTGKVTVGKQTREPRRRRVFNMNTYKFHALRDYPATIRLHATTDNWSTQTGELEHRHVKRFYARTNKHKHELQIAQHTQRAEKLRIIKARVDAARKKLNTPSAQDVNGDDAHPCAASSPAHNEDNAPSESPQENAKHVAYGSPSDRYHIAESQRENDDITAWVSAHRGDPAFK</sequence>
<dbReference type="Pfam" id="PF18759">
    <property type="entry name" value="Plavaka"/>
    <property type="match status" value="1"/>
</dbReference>
<evidence type="ECO:0000313" key="3">
    <source>
        <dbReference type="Proteomes" id="UP000184267"/>
    </source>
</evidence>
<feature type="region of interest" description="Disordered" evidence="1">
    <location>
        <begin position="934"/>
        <end position="988"/>
    </location>
</feature>
<gene>
    <name evidence="2" type="ORF">TRAPUB_1049</name>
</gene>
<protein>
    <submittedName>
        <fullName evidence="2">Uncharacterized protein</fullName>
    </submittedName>
</protein>
<dbReference type="OMA" id="TNKHKHE"/>
<dbReference type="STRING" id="154538.A0A1M2W7Q9"/>
<comment type="caution">
    <text evidence="2">The sequence shown here is derived from an EMBL/GenBank/DDBJ whole genome shotgun (WGS) entry which is preliminary data.</text>
</comment>
<evidence type="ECO:0000313" key="2">
    <source>
        <dbReference type="EMBL" id="OJT15888.1"/>
    </source>
</evidence>
<organism evidence="2 3">
    <name type="scientific">Trametes pubescens</name>
    <name type="common">White-rot fungus</name>
    <dbReference type="NCBI Taxonomy" id="154538"/>
    <lineage>
        <taxon>Eukaryota</taxon>
        <taxon>Fungi</taxon>
        <taxon>Dikarya</taxon>
        <taxon>Basidiomycota</taxon>
        <taxon>Agaricomycotina</taxon>
        <taxon>Agaricomycetes</taxon>
        <taxon>Polyporales</taxon>
        <taxon>Polyporaceae</taxon>
        <taxon>Trametes</taxon>
    </lineage>
</organism>
<feature type="region of interest" description="Disordered" evidence="1">
    <location>
        <begin position="365"/>
        <end position="414"/>
    </location>
</feature>
<dbReference type="Proteomes" id="UP000184267">
    <property type="component" value="Unassembled WGS sequence"/>
</dbReference>
<feature type="compositionally biased region" description="Low complexity" evidence="1">
    <location>
        <begin position="398"/>
        <end position="408"/>
    </location>
</feature>
<feature type="compositionally biased region" description="Pro residues" evidence="1">
    <location>
        <begin position="75"/>
        <end position="85"/>
    </location>
</feature>
<accession>A0A1M2W7Q9</accession>
<proteinExistence type="predicted"/>
<dbReference type="OrthoDB" id="3208495at2759"/>
<feature type="compositionally biased region" description="Basic and acidic residues" evidence="1">
    <location>
        <begin position="49"/>
        <end position="68"/>
    </location>
</feature>
<keyword evidence="3" id="KW-1185">Reference proteome</keyword>